<dbReference type="STRING" id="1121390.SAMN02746041_00042"/>
<keyword evidence="2" id="KW-1185">Reference proteome</keyword>
<protein>
    <recommendedName>
        <fullName evidence="3">Zinc resistance-associated protein</fullName>
    </recommendedName>
</protein>
<gene>
    <name evidence="1" type="ORF">SAMN02746041_00042</name>
</gene>
<dbReference type="EMBL" id="FWXF01000001">
    <property type="protein sequence ID" value="SMC16277.1"/>
    <property type="molecule type" value="Genomic_DNA"/>
</dbReference>
<accession>A0A1W1WXE8</accession>
<dbReference type="Proteomes" id="UP000192783">
    <property type="component" value="Unassembled WGS sequence"/>
</dbReference>
<sequence length="133" mass="14398">MKKRVLGIALVVLVGLAVSSVWAWRGPGGGWGPCWTASNPQVQAFAQEVAPLRQDLYQKQQAYQQLLNTPDADPAEVGRLAQEINQLRRQIWEKARQSGMANGYGHGRRGGHGAGMGYGPCAYGWNGPPSQAQ</sequence>
<dbReference type="Gene3D" id="1.20.120.1490">
    <property type="match status" value="1"/>
</dbReference>
<proteinExistence type="predicted"/>
<evidence type="ECO:0008006" key="3">
    <source>
        <dbReference type="Google" id="ProtNLM"/>
    </source>
</evidence>
<name>A0A1W1WXE8_9BACT</name>
<organism evidence="1 2">
    <name type="scientific">Desulfacinum hydrothermale DSM 13146</name>
    <dbReference type="NCBI Taxonomy" id="1121390"/>
    <lineage>
        <taxon>Bacteria</taxon>
        <taxon>Pseudomonadati</taxon>
        <taxon>Thermodesulfobacteriota</taxon>
        <taxon>Syntrophobacteria</taxon>
        <taxon>Syntrophobacterales</taxon>
        <taxon>Syntrophobacteraceae</taxon>
        <taxon>Desulfacinum</taxon>
    </lineage>
</organism>
<evidence type="ECO:0000313" key="1">
    <source>
        <dbReference type="EMBL" id="SMC16277.1"/>
    </source>
</evidence>
<evidence type="ECO:0000313" key="2">
    <source>
        <dbReference type="Proteomes" id="UP000192783"/>
    </source>
</evidence>
<reference evidence="1 2" key="1">
    <citation type="submission" date="2017-04" db="EMBL/GenBank/DDBJ databases">
        <authorList>
            <person name="Afonso C.L."/>
            <person name="Miller P.J."/>
            <person name="Scott M.A."/>
            <person name="Spackman E."/>
            <person name="Goraichik I."/>
            <person name="Dimitrov K.M."/>
            <person name="Suarez D.L."/>
            <person name="Swayne D.E."/>
        </authorList>
    </citation>
    <scope>NUCLEOTIDE SEQUENCE [LARGE SCALE GENOMIC DNA]</scope>
    <source>
        <strain evidence="1 2">DSM 13146</strain>
    </source>
</reference>
<dbReference type="AlphaFoldDB" id="A0A1W1WXE8"/>
<dbReference type="RefSeq" id="WP_084055536.1">
    <property type="nucleotide sequence ID" value="NZ_FWXF01000001.1"/>
</dbReference>